<dbReference type="OMA" id="IAMIFHE"/>
<keyword evidence="8" id="KW-0472">Membrane</keyword>
<dbReference type="GeneID" id="89574568"/>
<keyword evidence="7" id="KW-0067">ATP-binding</keyword>
<reference evidence="10 11" key="1">
    <citation type="journal article" date="2013" name="Genome Biol.">
        <title>Comparative genomics of the core and accessory genomes of 48 Sinorhizobium strains comprising five genospecies.</title>
        <authorList>
            <person name="Sugawara M."/>
            <person name="Epstein B."/>
            <person name="Badgley B.D."/>
            <person name="Unno T."/>
            <person name="Xu L."/>
            <person name="Reese J."/>
            <person name="Gyaneshwar P."/>
            <person name="Denny R."/>
            <person name="Mudge J."/>
            <person name="Bharti A.K."/>
            <person name="Farmer A.D."/>
            <person name="May G.D."/>
            <person name="Woodward J.E."/>
            <person name="Medigue C."/>
            <person name="Vallenet D."/>
            <person name="Lajus A."/>
            <person name="Rouy Z."/>
            <person name="Martinez-Vaz B."/>
            <person name="Tiffin P."/>
            <person name="Young N.D."/>
            <person name="Sadowsky M.J."/>
        </authorList>
    </citation>
    <scope>NUCLEOTIDE SEQUENCE [LARGE SCALE GENOMIC DNA]</scope>
    <source>
        <strain evidence="10 11">N6B1</strain>
    </source>
</reference>
<feature type="transmembrane region" description="Helical" evidence="8">
    <location>
        <begin position="294"/>
        <end position="319"/>
    </location>
</feature>
<dbReference type="PANTHER" id="PTHR41523:SF7">
    <property type="entry name" value="HISTIDINE KINASE"/>
    <property type="match status" value="1"/>
</dbReference>
<keyword evidence="8" id="KW-0812">Transmembrane</keyword>
<dbReference type="CDD" id="cd18773">
    <property type="entry name" value="PDC1_HK_sensor"/>
    <property type="match status" value="1"/>
</dbReference>
<evidence type="ECO:0000256" key="1">
    <source>
        <dbReference type="ARBA" id="ARBA00000085"/>
    </source>
</evidence>
<comment type="catalytic activity">
    <reaction evidence="1">
        <text>ATP + protein L-histidine = ADP + protein N-phospho-L-histidine.</text>
        <dbReference type="EC" id="2.7.13.3"/>
    </reaction>
</comment>
<evidence type="ECO:0000256" key="7">
    <source>
        <dbReference type="ARBA" id="ARBA00022840"/>
    </source>
</evidence>
<dbReference type="PANTHER" id="PTHR41523">
    <property type="entry name" value="TWO-COMPONENT SYSTEM SENSOR PROTEIN"/>
    <property type="match status" value="1"/>
</dbReference>
<dbReference type="Gene3D" id="3.30.450.20">
    <property type="entry name" value="PAS domain"/>
    <property type="match status" value="1"/>
</dbReference>
<name>A0A222I5N3_RHIML</name>
<dbReference type="EMBL" id="WISR01000100">
    <property type="protein sequence ID" value="MQW33086.1"/>
    <property type="molecule type" value="Genomic_DNA"/>
</dbReference>
<keyword evidence="8" id="KW-1133">Transmembrane helix</keyword>
<keyword evidence="5" id="KW-0547">Nucleotide-binding</keyword>
<dbReference type="Pfam" id="PF13581">
    <property type="entry name" value="HATPase_c_2"/>
    <property type="match status" value="1"/>
</dbReference>
<dbReference type="RefSeq" id="WP_010968446.1">
    <property type="nucleotide sequence ID" value="NZ_BJNJ01000038.1"/>
</dbReference>
<comment type="caution">
    <text evidence="10">The sequence shown here is derived from an EMBL/GenBank/DDBJ whole genome shotgun (WGS) entry which is preliminary data.</text>
</comment>
<feature type="transmembrane region" description="Helical" evidence="8">
    <location>
        <begin position="32"/>
        <end position="55"/>
    </location>
</feature>
<evidence type="ECO:0000256" key="6">
    <source>
        <dbReference type="ARBA" id="ARBA00022777"/>
    </source>
</evidence>
<dbReference type="GO" id="GO:0004673">
    <property type="term" value="F:protein histidine kinase activity"/>
    <property type="evidence" value="ECO:0007669"/>
    <property type="project" value="UniProtKB-EC"/>
</dbReference>
<evidence type="ECO:0000256" key="3">
    <source>
        <dbReference type="ARBA" id="ARBA00022553"/>
    </source>
</evidence>
<evidence type="ECO:0000256" key="5">
    <source>
        <dbReference type="ARBA" id="ARBA00022741"/>
    </source>
</evidence>
<dbReference type="EC" id="2.7.13.3" evidence="2"/>
<sequence>MVEASEKSREDASSGSLQAAAGFVRDYLRRPFSFYLISLLLIAIIPPFIFSFVILQRNLDAQREEVTSLLRASTGSVTRIVEREVDGMLTTLRVLAKSGAVDLADMRGLYERASVALADTDSHLIIVDGNHDLLLSTRVPFGTPLGRASDPEIDLALQSTAPLVSGVFPSEVGRGWVFTVYLPVTTPDGKKYLLGLRQDAERMTRAVNRDTLSPGWNAALVDGKGRVIVSSDSSVKSGDPFFLDELPLISIGVGNISAGGVDYRVASEFSVVTGWRIVAWAPSEIVDQPMLWSFLWLSFGGIIFASIAVAGSLTIARLLTQGVRLLAMDARRLGAGEPVEPRRYMITEVEAVSTALASAATARAKAESEIRLLMREVAHRAKNQLTVIQSMLAQSANSAEEPSDFVEAFRKRLAGLARSTDLMVANAASGVDFRELVRNQLQPFMPAESDRVVLSGPALRLDAQMAQTLGMALHELATNAIKHGALANQTGMIKVEWSVGEGAIDIRWRESGADIVAPSGKKARRGFGTVVLERMLGLALRAELERTMHADGIEWRIRIPRGKDHSSQEAGG</sequence>
<dbReference type="Gene3D" id="3.30.565.10">
    <property type="entry name" value="Histidine kinase-like ATPase, C-terminal domain"/>
    <property type="match status" value="1"/>
</dbReference>
<evidence type="ECO:0000256" key="2">
    <source>
        <dbReference type="ARBA" id="ARBA00012438"/>
    </source>
</evidence>
<dbReference type="SUPFAM" id="SSF55874">
    <property type="entry name" value="ATPase domain of HSP90 chaperone/DNA topoisomerase II/histidine kinase"/>
    <property type="match status" value="1"/>
</dbReference>
<dbReference type="Pfam" id="PF07536">
    <property type="entry name" value="HWE_HK"/>
    <property type="match status" value="1"/>
</dbReference>
<organism evidence="10 11">
    <name type="scientific">Rhizobium meliloti</name>
    <name type="common">Ensifer meliloti</name>
    <name type="synonym">Sinorhizobium meliloti</name>
    <dbReference type="NCBI Taxonomy" id="382"/>
    <lineage>
        <taxon>Bacteria</taxon>
        <taxon>Pseudomonadati</taxon>
        <taxon>Pseudomonadota</taxon>
        <taxon>Alphaproteobacteria</taxon>
        <taxon>Hyphomicrobiales</taxon>
        <taxon>Rhizobiaceae</taxon>
        <taxon>Sinorhizobium/Ensifer group</taxon>
        <taxon>Sinorhizobium</taxon>
    </lineage>
</organism>
<dbReference type="InterPro" id="IPR003594">
    <property type="entry name" value="HATPase_dom"/>
</dbReference>
<dbReference type="Proteomes" id="UP000429484">
    <property type="component" value="Unassembled WGS sequence"/>
</dbReference>
<dbReference type="SMART" id="SM00911">
    <property type="entry name" value="HWE_HK"/>
    <property type="match status" value="1"/>
</dbReference>
<evidence type="ECO:0000313" key="11">
    <source>
        <dbReference type="Proteomes" id="UP000429484"/>
    </source>
</evidence>
<evidence type="ECO:0000256" key="4">
    <source>
        <dbReference type="ARBA" id="ARBA00022679"/>
    </source>
</evidence>
<feature type="domain" description="Signal transduction histidine kinase HWE region" evidence="9">
    <location>
        <begin position="376"/>
        <end position="458"/>
    </location>
</feature>
<accession>A0A222I5N3</accession>
<dbReference type="KEGG" id="smer:DU99_01255"/>
<evidence type="ECO:0000313" key="10">
    <source>
        <dbReference type="EMBL" id="MQW33086.1"/>
    </source>
</evidence>
<dbReference type="InterPro" id="IPR011102">
    <property type="entry name" value="Sig_transdc_His_kinase_HWE"/>
</dbReference>
<evidence type="ECO:0000259" key="9">
    <source>
        <dbReference type="SMART" id="SM00911"/>
    </source>
</evidence>
<keyword evidence="6 10" id="KW-0418">Kinase</keyword>
<dbReference type="GO" id="GO:0005524">
    <property type="term" value="F:ATP binding"/>
    <property type="evidence" value="ECO:0007669"/>
    <property type="project" value="UniProtKB-KW"/>
</dbReference>
<dbReference type="InterPro" id="IPR036890">
    <property type="entry name" value="HATPase_C_sf"/>
</dbReference>
<evidence type="ECO:0000256" key="8">
    <source>
        <dbReference type="SAM" id="Phobius"/>
    </source>
</evidence>
<protein>
    <recommendedName>
        <fullName evidence="2">histidine kinase</fullName>
        <ecNumber evidence="2">2.7.13.3</ecNumber>
    </recommendedName>
</protein>
<dbReference type="AlphaFoldDB" id="A0A222I5N3"/>
<keyword evidence="4" id="KW-0808">Transferase</keyword>
<proteinExistence type="predicted"/>
<gene>
    <name evidence="10" type="ORF">GHK53_09800</name>
</gene>
<keyword evidence="3" id="KW-0597">Phosphoprotein</keyword>